<gene>
    <name evidence="1" type="ORF">PACLA_8A085669</name>
</gene>
<dbReference type="PROSITE" id="PS00108">
    <property type="entry name" value="PROTEIN_KINASE_ST"/>
    <property type="match status" value="1"/>
</dbReference>
<dbReference type="GO" id="GO:0036498">
    <property type="term" value="P:IRE1-mediated unfolded protein response"/>
    <property type="evidence" value="ECO:0007669"/>
    <property type="project" value="TreeGrafter"/>
</dbReference>
<keyword evidence="1" id="KW-0808">Transferase</keyword>
<organism evidence="1 2">
    <name type="scientific">Paramuricea clavata</name>
    <name type="common">Red gorgonian</name>
    <name type="synonym">Violescent sea-whip</name>
    <dbReference type="NCBI Taxonomy" id="317549"/>
    <lineage>
        <taxon>Eukaryota</taxon>
        <taxon>Metazoa</taxon>
        <taxon>Cnidaria</taxon>
        <taxon>Anthozoa</taxon>
        <taxon>Octocorallia</taxon>
        <taxon>Malacalcyonacea</taxon>
        <taxon>Plexauridae</taxon>
        <taxon>Paramuricea</taxon>
    </lineage>
</organism>
<dbReference type="PROSITE" id="PS50011">
    <property type="entry name" value="PROTEIN_KINASE_DOM"/>
    <property type="match status" value="1"/>
</dbReference>
<accession>A0A6S7LQS8</accession>
<proteinExistence type="predicted"/>
<dbReference type="GO" id="GO:0004521">
    <property type="term" value="F:RNA endonuclease activity"/>
    <property type="evidence" value="ECO:0007669"/>
    <property type="project" value="InterPro"/>
</dbReference>
<dbReference type="GO" id="GO:0070059">
    <property type="term" value="P:intrinsic apoptotic signaling pathway in response to endoplasmic reticulum stress"/>
    <property type="evidence" value="ECO:0007669"/>
    <property type="project" value="TreeGrafter"/>
</dbReference>
<evidence type="ECO:0000313" key="1">
    <source>
        <dbReference type="EMBL" id="CAB4041162.1"/>
    </source>
</evidence>
<dbReference type="GO" id="GO:0051082">
    <property type="term" value="F:unfolded protein binding"/>
    <property type="evidence" value="ECO:0007669"/>
    <property type="project" value="TreeGrafter"/>
</dbReference>
<dbReference type="GO" id="GO:0005524">
    <property type="term" value="F:ATP binding"/>
    <property type="evidence" value="ECO:0007669"/>
    <property type="project" value="InterPro"/>
</dbReference>
<keyword evidence="2" id="KW-1185">Reference proteome</keyword>
<dbReference type="InterPro" id="IPR008271">
    <property type="entry name" value="Ser/Thr_kinase_AS"/>
</dbReference>
<dbReference type="Pfam" id="PF00069">
    <property type="entry name" value="Pkinase"/>
    <property type="match status" value="1"/>
</dbReference>
<dbReference type="Gene3D" id="3.30.200.20">
    <property type="entry name" value="Phosphorylase Kinase, domain 1"/>
    <property type="match status" value="1"/>
</dbReference>
<dbReference type="EMBL" id="CACRXK020027868">
    <property type="protein sequence ID" value="CAB4041162.1"/>
    <property type="molecule type" value="Genomic_DNA"/>
</dbReference>
<sequence>IGPSLKKFAEDKRFILGSGSAGTAVFSGILKDGSEVAVKRMLIQACKDTAENEKNILSLINTKKSPFIVSYRNFLKDNTFMYLIVDLCEETLDEYVHFQNIQHLGIQGRRMIKEMLNGLKFLHDQGVLHRDLKPSNILLDVKGHIRLADFAISRVLNENETTVHTDAKGTRGWMAVEVIETLNKGGKGRFKKKSDIQTAGMIAFFILTKGGHPFGATVYDRMTNIKNGNPVNLHDLDDPDARQFVLRLISHKIDARPNAHEALAQPLMDNIH</sequence>
<dbReference type="GO" id="GO:0004674">
    <property type="term" value="F:protein serine/threonine kinase activity"/>
    <property type="evidence" value="ECO:0007669"/>
    <property type="project" value="InterPro"/>
</dbReference>
<reference evidence="1" key="1">
    <citation type="submission" date="2020-04" db="EMBL/GenBank/DDBJ databases">
        <authorList>
            <person name="Alioto T."/>
            <person name="Alioto T."/>
            <person name="Gomez Garrido J."/>
        </authorList>
    </citation>
    <scope>NUCLEOTIDE SEQUENCE</scope>
    <source>
        <strain evidence="1">A484AB</strain>
    </source>
</reference>
<dbReference type="SMART" id="SM00220">
    <property type="entry name" value="S_TKc"/>
    <property type="match status" value="1"/>
</dbReference>
<dbReference type="InterPro" id="IPR011009">
    <property type="entry name" value="Kinase-like_dom_sf"/>
</dbReference>
<dbReference type="Gene3D" id="1.10.510.10">
    <property type="entry name" value="Transferase(Phosphotransferase) domain 1"/>
    <property type="match status" value="1"/>
</dbReference>
<dbReference type="InterPro" id="IPR045133">
    <property type="entry name" value="IRE1/2-like"/>
</dbReference>
<dbReference type="InterPro" id="IPR000719">
    <property type="entry name" value="Prot_kinase_dom"/>
</dbReference>
<name>A0A6S7LQS8_PARCT</name>
<dbReference type="PANTHER" id="PTHR13954">
    <property type="entry name" value="IRE1-RELATED"/>
    <property type="match status" value="1"/>
</dbReference>
<dbReference type="Proteomes" id="UP001152795">
    <property type="component" value="Unassembled WGS sequence"/>
</dbReference>
<dbReference type="GO" id="GO:1990604">
    <property type="term" value="C:IRE1-TRAF2-ASK1 complex"/>
    <property type="evidence" value="ECO:0007669"/>
    <property type="project" value="TreeGrafter"/>
</dbReference>
<dbReference type="AlphaFoldDB" id="A0A6S7LQS8"/>
<dbReference type="SUPFAM" id="SSF56112">
    <property type="entry name" value="Protein kinase-like (PK-like)"/>
    <property type="match status" value="1"/>
</dbReference>
<dbReference type="PANTHER" id="PTHR13954:SF28">
    <property type="match status" value="1"/>
</dbReference>
<dbReference type="OrthoDB" id="10263971at2759"/>
<feature type="non-terminal residue" evidence="1">
    <location>
        <position position="1"/>
    </location>
</feature>
<comment type="caution">
    <text evidence="1">The sequence shown here is derived from an EMBL/GenBank/DDBJ whole genome shotgun (WGS) entry which is preliminary data.</text>
</comment>
<keyword evidence="1" id="KW-0418">Kinase</keyword>
<evidence type="ECO:0000313" key="2">
    <source>
        <dbReference type="Proteomes" id="UP001152795"/>
    </source>
</evidence>
<protein>
    <submittedName>
        <fullName evidence="1">Serine threonine- kinase endoribonuclease IRE1</fullName>
    </submittedName>
</protein>